<keyword evidence="3" id="KW-0472">Membrane</keyword>
<dbReference type="Gene3D" id="2.180.10.10">
    <property type="entry name" value="RHS repeat-associated core"/>
    <property type="match status" value="3"/>
</dbReference>
<organism evidence="6 7">
    <name type="scientific">Rhodanobacter lycopersici</name>
    <dbReference type="NCBI Taxonomy" id="3162487"/>
    <lineage>
        <taxon>Bacteria</taxon>
        <taxon>Pseudomonadati</taxon>
        <taxon>Pseudomonadota</taxon>
        <taxon>Gammaproteobacteria</taxon>
        <taxon>Lysobacterales</taxon>
        <taxon>Rhodanobacteraceae</taxon>
        <taxon>Rhodanobacter</taxon>
    </lineage>
</organism>
<evidence type="ECO:0000259" key="4">
    <source>
        <dbReference type="Pfam" id="PF20148"/>
    </source>
</evidence>
<dbReference type="InterPro" id="IPR022385">
    <property type="entry name" value="Rhs_assc_core"/>
</dbReference>
<feature type="domain" description="Teneurin-like YD-shell" evidence="5">
    <location>
        <begin position="1038"/>
        <end position="1276"/>
    </location>
</feature>
<comment type="caution">
    <text evidence="6">The sequence shown here is derived from an EMBL/GenBank/DDBJ whole genome shotgun (WGS) entry which is preliminary data.</text>
</comment>
<dbReference type="Pfam" id="PF20148">
    <property type="entry name" value="DUF6531"/>
    <property type="match status" value="1"/>
</dbReference>
<feature type="domain" description="DUF6531" evidence="4">
    <location>
        <begin position="149"/>
        <end position="226"/>
    </location>
</feature>
<protein>
    <submittedName>
        <fullName evidence="6">DUF6531 domain-containing protein</fullName>
    </submittedName>
</protein>
<dbReference type="NCBIfam" id="TIGR03696">
    <property type="entry name" value="Rhs_assc_core"/>
    <property type="match status" value="1"/>
</dbReference>
<dbReference type="PANTHER" id="PTHR32305">
    <property type="match status" value="1"/>
</dbReference>
<name>A0ABV3QE22_9GAMM</name>
<feature type="transmembrane region" description="Helical" evidence="3">
    <location>
        <begin position="6"/>
        <end position="25"/>
    </location>
</feature>
<proteinExistence type="predicted"/>
<reference evidence="6 7" key="1">
    <citation type="submission" date="2024-06" db="EMBL/GenBank/DDBJ databases">
        <authorList>
            <person name="Woo H."/>
        </authorList>
    </citation>
    <scope>NUCLEOTIDE SEQUENCE [LARGE SCALE GENOMIC DNA]</scope>
    <source>
        <strain evidence="6 7">Si-c</strain>
    </source>
</reference>
<dbReference type="Pfam" id="PF05593">
    <property type="entry name" value="RHS_repeat"/>
    <property type="match status" value="3"/>
</dbReference>
<dbReference type="EMBL" id="JBFOHK010000002">
    <property type="protein sequence ID" value="MEW9571736.1"/>
    <property type="molecule type" value="Genomic_DNA"/>
</dbReference>
<dbReference type="PANTHER" id="PTHR32305:SF15">
    <property type="entry name" value="PROTEIN RHSA-RELATED"/>
    <property type="match status" value="1"/>
</dbReference>
<keyword evidence="3" id="KW-0812">Transmembrane</keyword>
<keyword evidence="7" id="KW-1185">Reference proteome</keyword>
<dbReference type="InterPro" id="IPR045351">
    <property type="entry name" value="DUF6531"/>
</dbReference>
<dbReference type="NCBIfam" id="TIGR01643">
    <property type="entry name" value="YD_repeat_2x"/>
    <property type="match status" value="5"/>
</dbReference>
<keyword evidence="1" id="KW-0677">Repeat</keyword>
<dbReference type="InterPro" id="IPR050708">
    <property type="entry name" value="T6SS_VgrG/RHS"/>
</dbReference>
<evidence type="ECO:0000259" key="5">
    <source>
        <dbReference type="Pfam" id="PF25023"/>
    </source>
</evidence>
<evidence type="ECO:0000313" key="7">
    <source>
        <dbReference type="Proteomes" id="UP001556220"/>
    </source>
</evidence>
<accession>A0ABV3QE22</accession>
<feature type="domain" description="Teneurin-like YD-shell" evidence="5">
    <location>
        <begin position="749"/>
        <end position="874"/>
    </location>
</feature>
<gene>
    <name evidence="6" type="ORF">ABQJ54_08225</name>
</gene>
<feature type="region of interest" description="Disordered" evidence="2">
    <location>
        <begin position="133"/>
        <end position="159"/>
    </location>
</feature>
<keyword evidence="3" id="KW-1133">Transmembrane helix</keyword>
<evidence type="ECO:0000256" key="1">
    <source>
        <dbReference type="ARBA" id="ARBA00022737"/>
    </source>
</evidence>
<dbReference type="Proteomes" id="UP001556220">
    <property type="component" value="Unassembled WGS sequence"/>
</dbReference>
<dbReference type="InterPro" id="IPR056823">
    <property type="entry name" value="TEN-like_YD-shell"/>
</dbReference>
<dbReference type="Pfam" id="PF25023">
    <property type="entry name" value="TEN_YD-shell"/>
    <property type="match status" value="2"/>
</dbReference>
<evidence type="ECO:0000256" key="2">
    <source>
        <dbReference type="SAM" id="MobiDB-lite"/>
    </source>
</evidence>
<dbReference type="RefSeq" id="WP_367853813.1">
    <property type="nucleotide sequence ID" value="NZ_JBFOHK010000002.1"/>
</dbReference>
<dbReference type="InterPro" id="IPR031325">
    <property type="entry name" value="RHS_repeat"/>
</dbReference>
<evidence type="ECO:0000313" key="6">
    <source>
        <dbReference type="EMBL" id="MEW9571736.1"/>
    </source>
</evidence>
<sequence length="1488" mass="157574">MLVPRTAAPRCLAVILVVTAGTAPISGLKRLGALFALLLFAIAYPTSVMANSGWCVPPSQSYASYESAYETCVTEMQATEQTSYWTLINPCHIYSMTAASGGGYQGVWEATWTYLGGYSNQTVDFLCNGVTQPSSGKQNGKPPGSNGVGDPINAGTGNVFREDEDFSAGRWLKFERFYNSASSAGTSTLGLRWRHTYASSLDYVAGSTSGTGTVTITREDGRVSTYSLSNGTWAGEPDVPDALTEQKDSSGNPTGWTLLRVDNRSTELFNASGQLVSIQDPNGFVTTLNYSTAATPANVAPGSGYLISVVDPQQRTIQLIYNGAGLINQVIAPDGSTYGYAYDSNDELQTVTYPDGKTWTYLYDESPNNGGDTTPGLLTGILDEDGNRYFSYSYNASGQGINNQMAGGVESYSITYNSDGSADVVDPMGTSRLHTFSTIMGVPHVASINGTCEACSNISSWSYDLTGVQSKTTDFNGNITTYQHDVDGMQNNRVDGSGSPAQRTTMTTWNDTFHVPTQRIVFNASSAPVAQTEWVYNGAGQVLARCDANPSVSGATSYACSNTGTVPAGIRRWTYTYCTTVGTDCPLAGLMLTATGPRTDLTQTTSYSYYTSSSATDCGSPGAACYQAGDLSQVTDALGHVTTIASYDADGRITRETDANGVDTDMTYTPRGWLASRSVGGATTSFTYTPYGAVQTVTDPDGVTTTYGYDAAHRLTSITDALGNVIQYTLDAAGNKTAEQVYDSSGTLHKQLTRTFNALGQLTTVMDGLNNTVFNSSASGNYDANGNLLQSTDGLGIQQDRSYDALNRLVSTIANYDGSDTATANTTTQFTYDSLDRLTQVTDPSKLATTYRYDGLNDATGQTSPDTGTTSRIFDTAGDMLTGTDAKGITATHSYDALDRLTGTSYADSTQDVAYHYDEANSVTGCSSSYPVGRLTRIVEATVTTVYCYDAQGRVIEKQQATGATTDTTGYAYTAAGRLSGLLYPSGTLVAYTRDGDGRIQSLSVTPPSGAASSVVSGVTYQPFGPVSGYTLGNGQTITRTYDANYRLTDLTSPAFSLHVARDAMGDITALGNAPGANPATETYSYDALDRLTQITEANGSVLEGVTYNPTGDRLSKTGSGLATGAYSYNSNTHQLIATGNMARTVDADGNTTAIDGASGDYSFGYSDCNRMVVAQVGGSTVGSYTYDALGERIQKVAGTASERYSYDEGQQLLSELGATNRDYVWMDGIPVANVDTTDTTSTIAYVTADQLGTPRAISNGSGATIWQWPYQGNAFEELSPTSSTGYVYNLRSAGEYFDAETGLNSNGFRTRDTSAWRFLQSDPLGLEGGISTYAAVGNDPLSYTDSLGLAVGAIPTSPWTVAAERAAAVDAVGGGPEDPVGDLVALGVFAGSVAGMSQQMSWNSDPAAIAEYEAYKSAYRQPPPDGLDPCEKAKWQLAREEALLVARIAWDAQWGPGTHAQAIQESENAVRNAQKRVEKACKCQSQK</sequence>
<evidence type="ECO:0000256" key="3">
    <source>
        <dbReference type="SAM" id="Phobius"/>
    </source>
</evidence>
<dbReference type="InterPro" id="IPR006530">
    <property type="entry name" value="YD"/>
</dbReference>